<evidence type="ECO:0000313" key="2">
    <source>
        <dbReference type="EMBL" id="ALY08888.1"/>
    </source>
</evidence>
<dbReference type="Proteomes" id="UP000223164">
    <property type="component" value="Segment"/>
</dbReference>
<dbReference type="OrthoDB" id="30945at10239"/>
<organism evidence="2 3">
    <name type="scientific">Arthrobacter phage Galaxy</name>
    <dbReference type="NCBI Taxonomy" id="1772326"/>
    <lineage>
        <taxon>Viruses</taxon>
        <taxon>Duplodnaviria</taxon>
        <taxon>Heunggongvirae</taxon>
        <taxon>Uroviricota</taxon>
        <taxon>Caudoviricetes</taxon>
        <taxon>Galaxyvirus</taxon>
        <taxon>Galaxyvirus galaxy</taxon>
    </lineage>
</organism>
<dbReference type="KEGG" id="vg:40069910"/>
<proteinExistence type="predicted"/>
<sequence>MSMTQEQAVNVVAYLNRAGLLLAMEGQAAVWADALYRVRYVDAIEACRQVVREGAVKERFATPADVLRMVRKLRGVRLAGKVPPAPPVELDVAADLAFRRAWLSAVGDGATEEQADEHACGVVGVVRAVESGPSRDPRELIEQTATALSSSER</sequence>
<accession>A0A0U4KMW1</accession>
<dbReference type="RefSeq" id="YP_009594390.1">
    <property type="nucleotide sequence ID" value="NC_041876.1"/>
</dbReference>
<dbReference type="GeneID" id="40069910"/>
<protein>
    <submittedName>
        <fullName evidence="2">Uncharacterized protein</fullName>
    </submittedName>
</protein>
<evidence type="ECO:0000313" key="3">
    <source>
        <dbReference type="Proteomes" id="UP000223164"/>
    </source>
</evidence>
<name>A0A0U4KMW1_9CAUD</name>
<keyword evidence="3" id="KW-1185">Reference proteome</keyword>
<gene>
    <name evidence="2" type="primary">44</name>
    <name evidence="2" type="ORF">GALAXY_44</name>
</gene>
<reference evidence="2 3" key="1">
    <citation type="submission" date="2015-11" db="EMBL/GenBank/DDBJ databases">
        <authorList>
            <person name="Park Y."/>
            <person name="Guerrero C.A."/>
            <person name="Garlena R.A."/>
            <person name="Russell D.A."/>
            <person name="Pope W.H."/>
            <person name="Jacobs-Sera D."/>
            <person name="Hendrix R.W."/>
            <person name="Hatfull G.F."/>
        </authorList>
    </citation>
    <scope>NUCLEOTIDE SEQUENCE [LARGE SCALE GENOMIC DNA]</scope>
</reference>
<evidence type="ECO:0000256" key="1">
    <source>
        <dbReference type="SAM" id="MobiDB-lite"/>
    </source>
</evidence>
<feature type="region of interest" description="Disordered" evidence="1">
    <location>
        <begin position="131"/>
        <end position="153"/>
    </location>
</feature>
<dbReference type="EMBL" id="KU160644">
    <property type="protein sequence ID" value="ALY08888.1"/>
    <property type="molecule type" value="Genomic_DNA"/>
</dbReference>
<feature type="compositionally biased region" description="Polar residues" evidence="1">
    <location>
        <begin position="143"/>
        <end position="153"/>
    </location>
</feature>